<dbReference type="EMBL" id="CP133621">
    <property type="protein sequence ID" value="WMV51706.1"/>
    <property type="molecule type" value="Genomic_DNA"/>
</dbReference>
<dbReference type="AlphaFoldDB" id="A0AAF0ZU90"/>
<dbReference type="Proteomes" id="UP001234989">
    <property type="component" value="Chromosome 10"/>
</dbReference>
<keyword evidence="2" id="KW-1185">Reference proteome</keyword>
<evidence type="ECO:0000313" key="2">
    <source>
        <dbReference type="Proteomes" id="UP001234989"/>
    </source>
</evidence>
<reference evidence="1" key="1">
    <citation type="submission" date="2023-08" db="EMBL/GenBank/DDBJ databases">
        <title>A de novo genome assembly of Solanum verrucosum Schlechtendal, a Mexican diploid species geographically isolated from the other diploid A-genome species in potato relatives.</title>
        <authorList>
            <person name="Hosaka K."/>
        </authorList>
    </citation>
    <scope>NUCLEOTIDE SEQUENCE</scope>
    <source>
        <tissue evidence="1">Young leaves</tissue>
    </source>
</reference>
<evidence type="ECO:0000313" key="1">
    <source>
        <dbReference type="EMBL" id="WMV51706.1"/>
    </source>
</evidence>
<name>A0AAF0ZU90_SOLVR</name>
<organism evidence="1 2">
    <name type="scientific">Solanum verrucosum</name>
    <dbReference type="NCBI Taxonomy" id="315347"/>
    <lineage>
        <taxon>Eukaryota</taxon>
        <taxon>Viridiplantae</taxon>
        <taxon>Streptophyta</taxon>
        <taxon>Embryophyta</taxon>
        <taxon>Tracheophyta</taxon>
        <taxon>Spermatophyta</taxon>
        <taxon>Magnoliopsida</taxon>
        <taxon>eudicotyledons</taxon>
        <taxon>Gunneridae</taxon>
        <taxon>Pentapetalae</taxon>
        <taxon>asterids</taxon>
        <taxon>lamiids</taxon>
        <taxon>Solanales</taxon>
        <taxon>Solanaceae</taxon>
        <taxon>Solanoideae</taxon>
        <taxon>Solaneae</taxon>
        <taxon>Solanum</taxon>
    </lineage>
</organism>
<gene>
    <name evidence="1" type="ORF">MTR67_045091</name>
</gene>
<accession>A0AAF0ZU90</accession>
<protein>
    <submittedName>
        <fullName evidence="1">Uncharacterized protein</fullName>
    </submittedName>
</protein>
<proteinExistence type="predicted"/>
<sequence>MTLFKALYRRRCRSPITWFDAFEVRLWGTDLLKDLLEKIMFT</sequence>